<organism evidence="1 2">
    <name type="scientific">Roseofilum reptotaenium AO1-A</name>
    <dbReference type="NCBI Taxonomy" id="1925591"/>
    <lineage>
        <taxon>Bacteria</taxon>
        <taxon>Bacillati</taxon>
        <taxon>Cyanobacteriota</taxon>
        <taxon>Cyanophyceae</taxon>
        <taxon>Desertifilales</taxon>
        <taxon>Desertifilaceae</taxon>
        <taxon>Roseofilum</taxon>
    </lineage>
</organism>
<sequence length="117" mass="13336">MDFQQIDTKEYQVYYDPESTTIDFTGELSLNGASEYDPIKAFLEQIADSEPRHLTLNLKELSFLNSSGISLITKFVIGLRKKPKIQLTVKGSVDVPWQSKSLKNLQKFLPNLELIVE</sequence>
<comment type="caution">
    <text evidence="1">The sequence shown here is derived from an EMBL/GenBank/DDBJ whole genome shotgun (WGS) entry which is preliminary data.</text>
</comment>
<dbReference type="InterPro" id="IPR036513">
    <property type="entry name" value="STAS_dom_sf"/>
</dbReference>
<proteinExistence type="predicted"/>
<dbReference type="NCBIfam" id="NF047705">
    <property type="entry name" value="slr1659_superfam"/>
    <property type="match status" value="1"/>
</dbReference>
<evidence type="ECO:0008006" key="3">
    <source>
        <dbReference type="Google" id="ProtNLM"/>
    </source>
</evidence>
<gene>
    <name evidence="1" type="ORF">BI308_15475</name>
</gene>
<dbReference type="SUPFAM" id="SSF52091">
    <property type="entry name" value="SpoIIaa-like"/>
    <property type="match status" value="1"/>
</dbReference>
<dbReference type="CDD" id="cd07043">
    <property type="entry name" value="STAS_anti-anti-sigma_factors"/>
    <property type="match status" value="1"/>
</dbReference>
<dbReference type="Gene3D" id="3.30.750.24">
    <property type="entry name" value="STAS domain"/>
    <property type="match status" value="1"/>
</dbReference>
<dbReference type="EMBL" id="MLAW01000027">
    <property type="protein sequence ID" value="OJJ24695.1"/>
    <property type="molecule type" value="Genomic_DNA"/>
</dbReference>
<evidence type="ECO:0000313" key="1">
    <source>
        <dbReference type="EMBL" id="OJJ24695.1"/>
    </source>
</evidence>
<accession>A0A1L9QPT9</accession>
<protein>
    <recommendedName>
        <fullName evidence="3">STAS domain-containing protein</fullName>
    </recommendedName>
</protein>
<dbReference type="AlphaFoldDB" id="A0A1L9QPT9"/>
<keyword evidence="2" id="KW-1185">Reference proteome</keyword>
<dbReference type="STRING" id="1925591.BI308_15475"/>
<evidence type="ECO:0000313" key="2">
    <source>
        <dbReference type="Proteomes" id="UP000183940"/>
    </source>
</evidence>
<name>A0A1L9QPT9_9CYAN</name>
<dbReference type="Proteomes" id="UP000183940">
    <property type="component" value="Unassembled WGS sequence"/>
</dbReference>
<reference evidence="1" key="1">
    <citation type="submission" date="2016-10" db="EMBL/GenBank/DDBJ databases">
        <title>CRISPR-Cas defence system in Roseofilum reptotaenium: evidence of a bacteriophage-cyanobacterium arms race in the coral black band disease.</title>
        <authorList>
            <person name="Buerger P."/>
            <person name="Wood-Charlson E.M."/>
            <person name="Weynberg K.D."/>
            <person name="Willis B."/>
            <person name="Van Oppen M.J."/>
        </authorList>
    </citation>
    <scope>NUCLEOTIDE SEQUENCE [LARGE SCALE GENOMIC DNA]</scope>
    <source>
        <strain evidence="1">AO1-A</strain>
    </source>
</reference>